<dbReference type="InterPro" id="IPR029058">
    <property type="entry name" value="AB_hydrolase_fold"/>
</dbReference>
<evidence type="ECO:0000313" key="2">
    <source>
        <dbReference type="EMBL" id="SBV99685.1"/>
    </source>
</evidence>
<dbReference type="InterPro" id="IPR046879">
    <property type="entry name" value="KANL3/Tex30_Abhydrolase"/>
</dbReference>
<evidence type="ECO:0000259" key="1">
    <source>
        <dbReference type="Pfam" id="PF20408"/>
    </source>
</evidence>
<protein>
    <submittedName>
        <fullName evidence="2">Hydrolase of the alpha/beta-hydrolase fold protein</fullName>
    </submittedName>
</protein>
<dbReference type="AlphaFoldDB" id="A0A212JK63"/>
<name>A0A212JK63_9PROT</name>
<dbReference type="GO" id="GO:0016787">
    <property type="term" value="F:hydrolase activity"/>
    <property type="evidence" value="ECO:0007669"/>
    <property type="project" value="UniProtKB-KW"/>
</dbReference>
<gene>
    <name evidence="2" type="ORF">KL86APRO_11204</name>
</gene>
<dbReference type="Pfam" id="PF20408">
    <property type="entry name" value="Abhydrolase_11"/>
    <property type="match status" value="1"/>
</dbReference>
<proteinExistence type="predicted"/>
<dbReference type="SUPFAM" id="SSF53474">
    <property type="entry name" value="alpha/beta-Hydrolases"/>
    <property type="match status" value="1"/>
</dbReference>
<keyword evidence="2" id="KW-0378">Hydrolase</keyword>
<accession>A0A212JK63</accession>
<organism evidence="2">
    <name type="scientific">uncultured Alphaproteobacteria bacterium</name>
    <dbReference type="NCBI Taxonomy" id="91750"/>
    <lineage>
        <taxon>Bacteria</taxon>
        <taxon>Pseudomonadati</taxon>
        <taxon>Pseudomonadota</taxon>
        <taxon>Alphaproteobacteria</taxon>
        <taxon>environmental samples</taxon>
    </lineage>
</organism>
<dbReference type="Gene3D" id="3.40.50.1820">
    <property type="entry name" value="alpha/beta hydrolase"/>
    <property type="match status" value="1"/>
</dbReference>
<feature type="domain" description="KANL3/Tex30 alpha/beta hydrolase-like" evidence="1">
    <location>
        <begin position="11"/>
        <end position="203"/>
    </location>
</feature>
<sequence length="208" mass="21600">MIFTTPTAPFAAFLFAHGAGAPMDSGFMTAMAERLAARGLAVVRFEFPYMAARRAEGKKRPPDRMPALLARFAEAAAVARAEFSELPLLIGGKSMGGRAAAMAAAAIAPIGVTAFGYPFHAAGKAATPERLAPLAAPPCPVLVVQGTRDALGNADDVAGYALGAEVEIRWIADGDHSLKPRRASGLTPERALDLAADAAADFARRIGR</sequence>
<dbReference type="InterPro" id="IPR026555">
    <property type="entry name" value="NSL3/Tex30"/>
</dbReference>
<dbReference type="EMBL" id="FLUO01000001">
    <property type="protein sequence ID" value="SBV99685.1"/>
    <property type="molecule type" value="Genomic_DNA"/>
</dbReference>
<dbReference type="PANTHER" id="PTHR13136">
    <property type="entry name" value="TESTIS DEVELOPMENT PROTEIN PRTD"/>
    <property type="match status" value="1"/>
</dbReference>
<reference evidence="2" key="1">
    <citation type="submission" date="2016-04" db="EMBL/GenBank/DDBJ databases">
        <authorList>
            <person name="Evans L.H."/>
            <person name="Alamgir A."/>
            <person name="Owens N."/>
            <person name="Weber N.D."/>
            <person name="Virtaneva K."/>
            <person name="Barbian K."/>
            <person name="Babar A."/>
            <person name="Rosenke K."/>
        </authorList>
    </citation>
    <scope>NUCLEOTIDE SEQUENCE</scope>
    <source>
        <strain evidence="2">86</strain>
    </source>
</reference>
<dbReference type="PANTHER" id="PTHR13136:SF11">
    <property type="entry name" value="TESTIS-EXPRESSED PROTEIN 30"/>
    <property type="match status" value="1"/>
</dbReference>